<dbReference type="NCBIfam" id="TIGR03994">
    <property type="entry name" value="rSAM_HemZ"/>
    <property type="match status" value="1"/>
</dbReference>
<dbReference type="GO" id="GO:0006779">
    <property type="term" value="P:porphyrin-containing compound biosynthetic process"/>
    <property type="evidence" value="ECO:0007669"/>
    <property type="project" value="TreeGrafter"/>
</dbReference>
<dbReference type="InterPro" id="IPR023404">
    <property type="entry name" value="rSAM_horseshoe"/>
</dbReference>
<reference evidence="2 3" key="1">
    <citation type="submission" date="2018-06" db="EMBL/GenBank/DDBJ databases">
        <authorList>
            <consortium name="Pathogen Informatics"/>
            <person name="Doyle S."/>
        </authorList>
    </citation>
    <scope>NUCLEOTIDE SEQUENCE [LARGE SCALE GENOMIC DNA]</scope>
    <source>
        <strain evidence="2 3">NCTC9836</strain>
    </source>
</reference>
<dbReference type="SFLD" id="SFLDS00029">
    <property type="entry name" value="Radical_SAM"/>
    <property type="match status" value="1"/>
</dbReference>
<dbReference type="PROSITE" id="PS51918">
    <property type="entry name" value="RADICAL_SAM"/>
    <property type="match status" value="1"/>
</dbReference>
<dbReference type="EMBL" id="UFWZ01000001">
    <property type="protein sequence ID" value="SUY47391.1"/>
    <property type="molecule type" value="Genomic_DNA"/>
</dbReference>
<dbReference type="InterPro" id="IPR034505">
    <property type="entry name" value="Coproporphyrinogen-III_oxidase"/>
</dbReference>
<dbReference type="InterPro" id="IPR006638">
    <property type="entry name" value="Elp3/MiaA/NifB-like_rSAM"/>
</dbReference>
<dbReference type="SFLD" id="SFLDG01065">
    <property type="entry name" value="anaerobic_coproporphyrinogen-I"/>
    <property type="match status" value="1"/>
</dbReference>
<proteinExistence type="predicted"/>
<dbReference type="EC" id="1.3.98.3" evidence="2"/>
<evidence type="ECO:0000313" key="2">
    <source>
        <dbReference type="EMBL" id="SUY47391.1"/>
    </source>
</evidence>
<dbReference type="GO" id="GO:0005737">
    <property type="term" value="C:cytoplasm"/>
    <property type="evidence" value="ECO:0007669"/>
    <property type="project" value="TreeGrafter"/>
</dbReference>
<dbReference type="SUPFAM" id="SSF102114">
    <property type="entry name" value="Radical SAM enzymes"/>
    <property type="match status" value="1"/>
</dbReference>
<dbReference type="InterPro" id="IPR058240">
    <property type="entry name" value="rSAM_sf"/>
</dbReference>
<keyword evidence="2" id="KW-0560">Oxidoreductase</keyword>
<gene>
    <name evidence="2" type="primary">hemZ_2</name>
    <name evidence="2" type="ORF">NCTC9836_01722</name>
</gene>
<dbReference type="OrthoDB" id="9808022at2"/>
<dbReference type="SFLD" id="SFLDF00310">
    <property type="entry name" value="oxygen-independent_coproporphy"/>
    <property type="match status" value="1"/>
</dbReference>
<dbReference type="GO" id="GO:0051539">
    <property type="term" value="F:4 iron, 4 sulfur cluster binding"/>
    <property type="evidence" value="ECO:0007669"/>
    <property type="project" value="TreeGrafter"/>
</dbReference>
<dbReference type="InterPro" id="IPR023995">
    <property type="entry name" value="HemZ"/>
</dbReference>
<dbReference type="RefSeq" id="WP_115641356.1">
    <property type="nucleotide sequence ID" value="NZ_UFWZ01000001.1"/>
</dbReference>
<evidence type="ECO:0000313" key="3">
    <source>
        <dbReference type="Proteomes" id="UP000254664"/>
    </source>
</evidence>
<dbReference type="InterPro" id="IPR007197">
    <property type="entry name" value="rSAM"/>
</dbReference>
<dbReference type="AlphaFoldDB" id="A0A381J850"/>
<dbReference type="CDD" id="cd01335">
    <property type="entry name" value="Radical_SAM"/>
    <property type="match status" value="1"/>
</dbReference>
<dbReference type="PANTHER" id="PTHR13932">
    <property type="entry name" value="COPROPORPHYRINIGEN III OXIDASE"/>
    <property type="match status" value="1"/>
</dbReference>
<organism evidence="2 3">
    <name type="scientific">Clostridium putrefaciens</name>
    <dbReference type="NCBI Taxonomy" id="99675"/>
    <lineage>
        <taxon>Bacteria</taxon>
        <taxon>Bacillati</taxon>
        <taxon>Bacillota</taxon>
        <taxon>Clostridia</taxon>
        <taxon>Eubacteriales</taxon>
        <taxon>Clostridiaceae</taxon>
        <taxon>Clostridium</taxon>
    </lineage>
</organism>
<dbReference type="GO" id="GO:0051989">
    <property type="term" value="F:coproporphyrinogen dehydrogenase activity"/>
    <property type="evidence" value="ECO:0007669"/>
    <property type="project" value="UniProtKB-EC"/>
</dbReference>
<dbReference type="PANTHER" id="PTHR13932:SF1">
    <property type="entry name" value="OXYGEN-INDEPENDENT COPROPORPHYRINOGEN-III OXIDASE-LIKE PROTEIN HEMZ"/>
    <property type="match status" value="1"/>
</dbReference>
<dbReference type="NCBIfam" id="NF006060">
    <property type="entry name" value="PRK08207.1-3"/>
    <property type="match status" value="1"/>
</dbReference>
<dbReference type="SFLD" id="SFLDG01082">
    <property type="entry name" value="B12-binding_domain_containing"/>
    <property type="match status" value="1"/>
</dbReference>
<dbReference type="Gene3D" id="3.80.30.20">
    <property type="entry name" value="tm_1862 like domain"/>
    <property type="match status" value="1"/>
</dbReference>
<protein>
    <submittedName>
        <fullName evidence="2">Oxygen-independent coproporphyrinogen-III oxidase 2</fullName>
        <ecNumber evidence="2">1.3.98.3</ecNumber>
    </submittedName>
</protein>
<keyword evidence="3" id="KW-1185">Reference proteome</keyword>
<dbReference type="Pfam" id="PF04055">
    <property type="entry name" value="Radical_SAM"/>
    <property type="match status" value="1"/>
</dbReference>
<name>A0A381J850_9CLOT</name>
<dbReference type="SMART" id="SM00729">
    <property type="entry name" value="Elp3"/>
    <property type="match status" value="1"/>
</dbReference>
<accession>A0A381J850</accession>
<feature type="domain" description="Radical SAM core" evidence="1">
    <location>
        <begin position="151"/>
        <end position="394"/>
    </location>
</feature>
<sequence>MSINIKLNNMDYRYEVYQIVSLFHSLEEITFSKIEEIKLSKIEKSFCIDIEEKFMEISGEGSTKNFEFNEEDIKKNQIKRYIYSYFSKLYSVELPWGTLIGIRPSKIALNLIKQGYSEEEIIEYFHHKFLVKENKVKLCINVAKHERNFINTNKNNISIYLGMPFCPTRCLYCSFTSNPISGNKSLVEPYIKALAKEIKELSHFIKLKDLNINTIYFGGGTPTAVCDTDFEYVMKNIYENLIRDFNVTEFTVECGRPDSITKAKLETMKSYLVDRISINPQTMNDNTLKIIGRNHSVEDVIDKFNMARNLGFDNINMDIILGLPGEKSKDVNHTLDVIKSIAPESITVHGLSVKRASKLYEDLKLKRIYEIASQDEITKMYDGTKVVAEGLGMSPYYMYRQKNMPCNMENVGYSVLGKECIYNMQIIEERQTIIALGADAVSKVVFLDENRIERFANIKDIGEYINRIDEIIEKKKALLETLYK</sequence>
<dbReference type="Proteomes" id="UP000254664">
    <property type="component" value="Unassembled WGS sequence"/>
</dbReference>
<evidence type="ECO:0000259" key="1">
    <source>
        <dbReference type="PROSITE" id="PS51918"/>
    </source>
</evidence>